<dbReference type="HOGENOM" id="CLU_038297_2_0_4"/>
<dbReference type="KEGG" id="dac:Daci_3162"/>
<reference evidence="2 3" key="1">
    <citation type="journal article" date="2004" name="Appl. Environ. Microbiol.">
        <title>Mineralization of individual congeners of linear alkylbenzenesulfonate by defined pairs of heterotrophic bacteria.</title>
        <authorList>
            <person name="Schleheck D."/>
            <person name="Knepper T.P."/>
            <person name="Fischer K."/>
            <person name="Cook A.M."/>
        </authorList>
    </citation>
    <scope>NUCLEOTIDE SEQUENCE [LARGE SCALE GENOMIC DNA]</scope>
    <source>
        <strain evidence="3">DSM 14801 / SPH-1</strain>
    </source>
</reference>
<keyword evidence="3" id="KW-1185">Reference proteome</keyword>
<feature type="domain" description="AB hydrolase-1" evidence="1">
    <location>
        <begin position="203"/>
        <end position="273"/>
    </location>
</feature>
<dbReference type="InterPro" id="IPR050228">
    <property type="entry name" value="Carboxylesterase_BioH"/>
</dbReference>
<dbReference type="AlphaFoldDB" id="A9BU85"/>
<dbReference type="Proteomes" id="UP000000784">
    <property type="component" value="Chromosome"/>
</dbReference>
<proteinExistence type="predicted"/>
<gene>
    <name evidence="2" type="ordered locus">Daci_3162</name>
</gene>
<dbReference type="Gene3D" id="3.40.50.1820">
    <property type="entry name" value="alpha/beta hydrolase"/>
    <property type="match status" value="1"/>
</dbReference>
<dbReference type="ESTHER" id="delas-a9bu85">
    <property type="family name" value="Bacterial_esterase"/>
</dbReference>
<organism evidence="2 3">
    <name type="scientific">Delftia acidovorans (strain DSM 14801 / SPH-1)</name>
    <dbReference type="NCBI Taxonomy" id="398578"/>
    <lineage>
        <taxon>Bacteria</taxon>
        <taxon>Pseudomonadati</taxon>
        <taxon>Pseudomonadota</taxon>
        <taxon>Betaproteobacteria</taxon>
        <taxon>Burkholderiales</taxon>
        <taxon>Comamonadaceae</taxon>
        <taxon>Delftia</taxon>
    </lineage>
</organism>
<dbReference type="eggNOG" id="COG1075">
    <property type="taxonomic scope" value="Bacteria"/>
</dbReference>
<dbReference type="STRING" id="398578.Daci_3162"/>
<dbReference type="PANTHER" id="PTHR43194">
    <property type="entry name" value="HYDROLASE ALPHA/BETA FOLD FAMILY"/>
    <property type="match status" value="1"/>
</dbReference>
<dbReference type="InterPro" id="IPR000073">
    <property type="entry name" value="AB_hydrolase_1"/>
</dbReference>
<evidence type="ECO:0000313" key="3">
    <source>
        <dbReference type="Proteomes" id="UP000000784"/>
    </source>
</evidence>
<reference evidence="3" key="2">
    <citation type="submission" date="2007-11" db="EMBL/GenBank/DDBJ databases">
        <title>Complete sequence of Delftia acidovorans DSM 14801 / SPH-1.</title>
        <authorList>
            <person name="Copeland A."/>
            <person name="Lucas S."/>
            <person name="Lapidus A."/>
            <person name="Barry K."/>
            <person name="Glavina del Rio T."/>
            <person name="Dalin E."/>
            <person name="Tice H."/>
            <person name="Pitluck S."/>
            <person name="Lowry S."/>
            <person name="Clum A."/>
            <person name="Schmutz J."/>
            <person name="Larimer F."/>
            <person name="Land M."/>
            <person name="Hauser L."/>
            <person name="Kyrpides N."/>
            <person name="Kim E."/>
            <person name="Schleheck D."/>
            <person name="Richardson P."/>
        </authorList>
    </citation>
    <scope>NUCLEOTIDE SEQUENCE [LARGE SCALE GENOMIC DNA]</scope>
    <source>
        <strain evidence="3">DSM 14801 / SPH-1</strain>
    </source>
</reference>
<accession>A9BU85</accession>
<dbReference type="SUPFAM" id="SSF53474">
    <property type="entry name" value="alpha/beta-Hydrolases"/>
    <property type="match status" value="1"/>
</dbReference>
<name>A9BU85_DELAS</name>
<dbReference type="CDD" id="cd12808">
    <property type="entry name" value="Esterase_713_like-1"/>
    <property type="match status" value="1"/>
</dbReference>
<dbReference type="PANTHER" id="PTHR43194:SF5">
    <property type="entry name" value="PIMELOYL-[ACYL-CARRIER PROTEIN] METHYL ESTER ESTERASE"/>
    <property type="match status" value="1"/>
</dbReference>
<evidence type="ECO:0000313" key="2">
    <source>
        <dbReference type="EMBL" id="ABX35800.1"/>
    </source>
</evidence>
<protein>
    <recommendedName>
        <fullName evidence="1">AB hydrolase-1 domain-containing protein</fullName>
    </recommendedName>
</protein>
<dbReference type="Pfam" id="PF00561">
    <property type="entry name" value="Abhydrolase_1"/>
    <property type="match status" value="1"/>
</dbReference>
<sequence length="339" mass="37300">MAACERSPVMPEVCLRKMQSHFIGGAQRTVRDLPIQHREVVRNGGERPLDMNGSYAVGQMYAMEYRLARPRSPLPVLLWHGGGMTGAQWESTPDGRQGWLWRLLEAGHDVVVCDAVERGRAGWAMFPEIYAEAPVFRSAEEAWTLFRIGHGAPSCDGVGEPFVGQRFPHENFGALVRQMVPRWLGHEAMTMAAYDALLEQFGPCVVLGHSQGGGFAAHAASRKPHLVRAVVGVEPTGMPVVQEGQQGQQGQEGADAFAPASAIPHLAVWGDHFAHSPQWQKYRAQTDVYWQLLRRLGGRAEVLDLPAAGITGNSHFCMLDTNGDEVLGRVLAWLERLGR</sequence>
<dbReference type="InterPro" id="IPR029058">
    <property type="entry name" value="AB_hydrolase_fold"/>
</dbReference>
<dbReference type="EMBL" id="CP000884">
    <property type="protein sequence ID" value="ABX35800.1"/>
    <property type="molecule type" value="Genomic_DNA"/>
</dbReference>
<evidence type="ECO:0000259" key="1">
    <source>
        <dbReference type="Pfam" id="PF00561"/>
    </source>
</evidence>